<sequence>SLLTLSLKQQFSRDRQVFGFSSEVVAKKRQSYSHPMSGRKLKFMKDYLAEEKEQSEESLMQLIRQAESMRVLINTTNYDYGQVKAKMDIKYVHHQRLVQEMKSIKEIVELYPALSVTNLLIREINLRSDPFAGDIIEALKCSCTKLMKYLEHQQKEKINEEEQPFFILEYLIMKRYKHLKKLLLNYETIDAYPIIQIQTINNIKNYSIVIEYNILITTSSQIEAMAILIESYEIFNIEYLAKIRATLEVMNGLLFKKRSFFLSLAAKRFINEYKLNNHIS</sequence>
<dbReference type="AlphaFoldDB" id="A0A820BPN0"/>
<comment type="caution">
    <text evidence="2">The sequence shown here is derived from an EMBL/GenBank/DDBJ whole genome shotgun (WGS) entry which is preliminary data.</text>
</comment>
<gene>
    <name evidence="2" type="ORF">FNK824_LOCUS36700</name>
    <name evidence="1" type="ORF">OTI717_LOCUS24236</name>
</gene>
<evidence type="ECO:0000313" key="2">
    <source>
        <dbReference type="EMBL" id="CAF4209683.1"/>
    </source>
</evidence>
<dbReference type="EMBL" id="CAJOAX010004524">
    <property type="protein sequence ID" value="CAF3909805.1"/>
    <property type="molecule type" value="Genomic_DNA"/>
</dbReference>
<organism evidence="2 3">
    <name type="scientific">Rotaria sordida</name>
    <dbReference type="NCBI Taxonomy" id="392033"/>
    <lineage>
        <taxon>Eukaryota</taxon>
        <taxon>Metazoa</taxon>
        <taxon>Spiralia</taxon>
        <taxon>Gnathifera</taxon>
        <taxon>Rotifera</taxon>
        <taxon>Eurotatoria</taxon>
        <taxon>Bdelloidea</taxon>
        <taxon>Philodinida</taxon>
        <taxon>Philodinidae</taxon>
        <taxon>Rotaria</taxon>
    </lineage>
</organism>
<dbReference type="EMBL" id="CAJOBE010017311">
    <property type="protein sequence ID" value="CAF4209683.1"/>
    <property type="molecule type" value="Genomic_DNA"/>
</dbReference>
<dbReference type="Proteomes" id="UP000663874">
    <property type="component" value="Unassembled WGS sequence"/>
</dbReference>
<name>A0A820BPN0_9BILA</name>
<reference evidence="2" key="1">
    <citation type="submission" date="2021-02" db="EMBL/GenBank/DDBJ databases">
        <authorList>
            <person name="Nowell W R."/>
        </authorList>
    </citation>
    <scope>NUCLEOTIDE SEQUENCE</scope>
</reference>
<proteinExistence type="predicted"/>
<protein>
    <submittedName>
        <fullName evidence="2">Uncharacterized protein</fullName>
    </submittedName>
</protein>
<evidence type="ECO:0000313" key="1">
    <source>
        <dbReference type="EMBL" id="CAF3909805.1"/>
    </source>
</evidence>
<feature type="non-terminal residue" evidence="2">
    <location>
        <position position="1"/>
    </location>
</feature>
<evidence type="ECO:0000313" key="3">
    <source>
        <dbReference type="Proteomes" id="UP000663874"/>
    </source>
</evidence>
<accession>A0A820BPN0</accession>
<dbReference type="Proteomes" id="UP000663823">
    <property type="component" value="Unassembled WGS sequence"/>
</dbReference>